<evidence type="ECO:0000259" key="2">
    <source>
        <dbReference type="Pfam" id="PF23544"/>
    </source>
</evidence>
<dbReference type="InterPro" id="IPR010839">
    <property type="entry name" value="AtuA_N"/>
</dbReference>
<name>A0A2C5ZT65_9HYPO</name>
<dbReference type="Pfam" id="PF23544">
    <property type="entry name" value="AtuA_ferredoxin"/>
    <property type="match status" value="1"/>
</dbReference>
<evidence type="ECO:0000313" key="4">
    <source>
        <dbReference type="Proteomes" id="UP000224854"/>
    </source>
</evidence>
<sequence length="632" mass="69696">MSSLASSPPFTAAQRPIRVANCSGANMDNPIHMYNQAKYGPVDVITGDYLAEATLAFDAIKMKNGTGHGWAVNALAGIEMSLEIVNEKRIKIIVNGGSLNPKGLAEEVHQLIAQRGFKLRVAYVDGDNLMPKIKGLMKKEAVLSHLDSSNQNVKLSNDMLTFLDYPDEMPIIAANAYMGYRAIKRGLDEGADIIICGRVADASPVIGSAAWWYGWDEADFDALAGSLVAGHLIECSAYATGGNFSGAYRYPPSAFNNLASAIAEIARDGTCVVTKHESLNGFVTPDTIKCQFLYELQGTIYLNSDVKAETKDIRIVSQGKNRVHVSGIKGHAPPPTTKLAVFYAGGYELEILINACGYATDHKWDIQEAQMRNKLQEWGKLEQLDVLDFQRVGTARENPDSQLSSTTYMRIFVQARDQASAIAVPLAWHAVFMSHFPGMHCTLDWRTQMPREFLGYYPALVPQTELEECVSLLDSSNAAVQHRIKVGPPKRTEALAPRQTYDTSHAVSLGSFGPTTQRPLGDIVLGRSGDKGGNVNLGLTVGSAQEYEWLRSFMTRDRLKELMRRDWRDWYHIERVEMPNIYAVHFVVYGPLGRGVSSSKLLDNLGKGFGEFIRAVWVPIPVQFLPEVSAKL</sequence>
<dbReference type="InterPro" id="IPR056362">
    <property type="entry name" value="AtuA-like_ferredoxin_dom"/>
</dbReference>
<evidence type="ECO:0000259" key="1">
    <source>
        <dbReference type="Pfam" id="PF07287"/>
    </source>
</evidence>
<evidence type="ECO:0000313" key="3">
    <source>
        <dbReference type="EMBL" id="PHH83013.1"/>
    </source>
</evidence>
<dbReference type="Pfam" id="PF07287">
    <property type="entry name" value="AtuA"/>
    <property type="match status" value="1"/>
</dbReference>
<feature type="domain" description="Acyclic terpene utilisation N-terminal" evidence="1">
    <location>
        <begin position="17"/>
        <end position="471"/>
    </location>
</feature>
<reference evidence="3 4" key="1">
    <citation type="submission" date="2017-06" db="EMBL/GenBank/DDBJ databases">
        <title>Ant-infecting Ophiocordyceps genomes reveal a high diversity of potential behavioral manipulation genes and a possible major role for enterotoxins.</title>
        <authorList>
            <person name="De Bekker C."/>
            <person name="Evans H.C."/>
            <person name="Brachmann A."/>
            <person name="Hughes D.P."/>
        </authorList>
    </citation>
    <scope>NUCLEOTIDE SEQUENCE [LARGE SCALE GENOMIC DNA]</scope>
    <source>
        <strain evidence="3 4">1348a</strain>
    </source>
</reference>
<dbReference type="Proteomes" id="UP000224854">
    <property type="component" value="Unassembled WGS sequence"/>
</dbReference>
<dbReference type="AlphaFoldDB" id="A0A2C5ZT65"/>
<dbReference type="OrthoDB" id="10265871at2759"/>
<evidence type="ECO:0008006" key="5">
    <source>
        <dbReference type="Google" id="ProtNLM"/>
    </source>
</evidence>
<proteinExistence type="predicted"/>
<accession>A0A2C5ZT65</accession>
<feature type="domain" description="AtuA-like ferredoxin-fold" evidence="2">
    <location>
        <begin position="519"/>
        <end position="618"/>
    </location>
</feature>
<comment type="caution">
    <text evidence="3">The sequence shown here is derived from an EMBL/GenBank/DDBJ whole genome shotgun (WGS) entry which is preliminary data.</text>
</comment>
<protein>
    <recommendedName>
        <fullName evidence="5">DUF1446 domain-containing protein</fullName>
    </recommendedName>
</protein>
<gene>
    <name evidence="3" type="ORF">CDD82_3925</name>
</gene>
<keyword evidence="4" id="KW-1185">Reference proteome</keyword>
<dbReference type="PANTHER" id="PTHR47585:SF1">
    <property type="entry name" value="DUF1446 DOMAIN-CONTAINING PROTEIN"/>
    <property type="match status" value="1"/>
</dbReference>
<dbReference type="EMBL" id="NJEU01000031">
    <property type="protein sequence ID" value="PHH83013.1"/>
    <property type="molecule type" value="Genomic_DNA"/>
</dbReference>
<organism evidence="3 4">
    <name type="scientific">Ophiocordyceps australis</name>
    <dbReference type="NCBI Taxonomy" id="1399860"/>
    <lineage>
        <taxon>Eukaryota</taxon>
        <taxon>Fungi</taxon>
        <taxon>Dikarya</taxon>
        <taxon>Ascomycota</taxon>
        <taxon>Pezizomycotina</taxon>
        <taxon>Sordariomycetes</taxon>
        <taxon>Hypocreomycetidae</taxon>
        <taxon>Hypocreales</taxon>
        <taxon>Ophiocordycipitaceae</taxon>
        <taxon>Ophiocordyceps</taxon>
    </lineage>
</organism>
<dbReference type="PANTHER" id="PTHR47585">
    <property type="match status" value="1"/>
</dbReference>